<accession>A0ABQ2XK74</accession>
<evidence type="ECO:0000313" key="2">
    <source>
        <dbReference type="EMBL" id="GGX20870.1"/>
    </source>
</evidence>
<protein>
    <recommendedName>
        <fullName evidence="4">Cytochrome c maturation protein CcmE</fullName>
    </recommendedName>
</protein>
<dbReference type="Proteomes" id="UP000620127">
    <property type="component" value="Unassembled WGS sequence"/>
</dbReference>
<keyword evidence="1" id="KW-0812">Transmembrane</keyword>
<evidence type="ECO:0008006" key="4">
    <source>
        <dbReference type="Google" id="ProtNLM"/>
    </source>
</evidence>
<dbReference type="NCBIfam" id="NF038353">
    <property type="entry name" value="FxLYD_dom"/>
    <property type="match status" value="1"/>
</dbReference>
<reference evidence="3" key="1">
    <citation type="journal article" date="2019" name="Int. J. Syst. Evol. Microbiol.">
        <title>The Global Catalogue of Microorganisms (GCM) 10K type strain sequencing project: providing services to taxonomists for standard genome sequencing and annotation.</title>
        <authorList>
            <consortium name="The Broad Institute Genomics Platform"/>
            <consortium name="The Broad Institute Genome Sequencing Center for Infectious Disease"/>
            <person name="Wu L."/>
            <person name="Ma J."/>
        </authorList>
    </citation>
    <scope>NUCLEOTIDE SEQUENCE [LARGE SCALE GENOMIC DNA]</scope>
    <source>
        <strain evidence="3">KCTC 23916</strain>
    </source>
</reference>
<dbReference type="RefSeq" id="WP_189346858.1">
    <property type="nucleotide sequence ID" value="NZ_BMYT01000005.1"/>
</dbReference>
<proteinExistence type="predicted"/>
<gene>
    <name evidence="2" type="ORF">GCM10011282_28750</name>
</gene>
<dbReference type="InterPro" id="IPR047676">
    <property type="entry name" value="FxLYD_dom"/>
</dbReference>
<organism evidence="2 3">
    <name type="scientific">Undibacterium macrobrachii</name>
    <dbReference type="NCBI Taxonomy" id="1119058"/>
    <lineage>
        <taxon>Bacteria</taxon>
        <taxon>Pseudomonadati</taxon>
        <taxon>Pseudomonadota</taxon>
        <taxon>Betaproteobacteria</taxon>
        <taxon>Burkholderiales</taxon>
        <taxon>Oxalobacteraceae</taxon>
        <taxon>Undibacterium</taxon>
    </lineage>
</organism>
<keyword evidence="1" id="KW-1133">Transmembrane helix</keyword>
<keyword evidence="3" id="KW-1185">Reference proteome</keyword>
<evidence type="ECO:0000313" key="3">
    <source>
        <dbReference type="Proteomes" id="UP000620127"/>
    </source>
</evidence>
<evidence type="ECO:0000256" key="1">
    <source>
        <dbReference type="SAM" id="Phobius"/>
    </source>
</evidence>
<comment type="caution">
    <text evidence="2">The sequence shown here is derived from an EMBL/GenBank/DDBJ whole genome shotgun (WGS) entry which is preliminary data.</text>
</comment>
<name>A0ABQ2XK74_9BURK</name>
<dbReference type="EMBL" id="BMYT01000005">
    <property type="protein sequence ID" value="GGX20870.1"/>
    <property type="molecule type" value="Genomic_DNA"/>
</dbReference>
<keyword evidence="1" id="KW-0472">Membrane</keyword>
<feature type="transmembrane region" description="Helical" evidence="1">
    <location>
        <begin position="12"/>
        <end position="33"/>
    </location>
</feature>
<sequence>MIDNLKKNFITFVQGIMFGFGFCIAASVLYFAFQAKTQETHEYRGDTTTATSSPTKDNQFAFRDVEEIKRNGRSYFIGRVKNNGSFPASGVSIEINLFLKNKFVDQYSSYITGDIGPGEERYFKVSCGCKEESPTEHDSYKVGVVGSYKF</sequence>